<dbReference type="Proteomes" id="UP001182556">
    <property type="component" value="Unassembled WGS sequence"/>
</dbReference>
<dbReference type="AlphaFoldDB" id="A0AAD9L7J0"/>
<comment type="caution">
    <text evidence="8">The sequence shown here is derived from an EMBL/GenBank/DDBJ whole genome shotgun (WGS) entry which is preliminary data.</text>
</comment>
<comment type="similarity">
    <text evidence="2">Belongs to the mitochondrion-specific ribosomal protein mS23 family.</text>
</comment>
<dbReference type="EMBL" id="JAODAN010000003">
    <property type="protein sequence ID" value="KAK1925404.1"/>
    <property type="molecule type" value="Genomic_DNA"/>
</dbReference>
<evidence type="ECO:0000256" key="1">
    <source>
        <dbReference type="ARBA" id="ARBA00004173"/>
    </source>
</evidence>
<evidence type="ECO:0000256" key="7">
    <source>
        <dbReference type="ARBA" id="ARBA00035421"/>
    </source>
</evidence>
<protein>
    <recommendedName>
        <fullName evidence="6">Small ribosomal subunit protein mS23</fullName>
    </recommendedName>
    <alternativeName>
        <fullName evidence="7">37S ribosomal protein S25, mitochondrial</fullName>
    </alternativeName>
</protein>
<evidence type="ECO:0000313" key="8">
    <source>
        <dbReference type="EMBL" id="KAK1925404.1"/>
    </source>
</evidence>
<dbReference type="PANTHER" id="PTHR37799">
    <property type="entry name" value="37S RIBOSOMAL PROTEIN S25, MITOCHONDRIAL"/>
    <property type="match status" value="1"/>
</dbReference>
<organism evidence="8 9">
    <name type="scientific">Papiliotrema laurentii</name>
    <name type="common">Cryptococcus laurentii</name>
    <dbReference type="NCBI Taxonomy" id="5418"/>
    <lineage>
        <taxon>Eukaryota</taxon>
        <taxon>Fungi</taxon>
        <taxon>Dikarya</taxon>
        <taxon>Basidiomycota</taxon>
        <taxon>Agaricomycotina</taxon>
        <taxon>Tremellomycetes</taxon>
        <taxon>Tremellales</taxon>
        <taxon>Rhynchogastremaceae</taxon>
        <taxon>Papiliotrema</taxon>
    </lineage>
</organism>
<dbReference type="InterPro" id="IPR016939">
    <property type="entry name" value="Ribosomal_mS23_fun"/>
</dbReference>
<dbReference type="Pfam" id="PF13741">
    <property type="entry name" value="MRP-S25"/>
    <property type="match status" value="1"/>
</dbReference>
<proteinExistence type="inferred from homology"/>
<dbReference type="PANTHER" id="PTHR37799:SF1">
    <property type="entry name" value="SMALL RIBOSOMAL SUBUNIT PROTEIN MS23"/>
    <property type="match status" value="1"/>
</dbReference>
<dbReference type="CDD" id="cd23701">
    <property type="entry name" value="At1g26750"/>
    <property type="match status" value="1"/>
</dbReference>
<sequence length="347" mass="39771">MSRNARHPPLSTSTKYLEYRLYLPLPTLSHTPDMRRIASQVPDSVGRLIQSGHIKSPPTWYAAVLANPPPQITARRQKIQKRLDPKGQVSDELPRLFKVKGAMRAPKLRIQQIRYREDEIRRKFYQDFPFEAMRPATLVEMREIQEEHAIRGEAWTALAQRGAYPTVEDTIEFTIKLNDEGMSLSNAYVKATGEFVKLRARYEMAQIASELEARHHGAEFSETPIERHFRKEREYLDAHLDAQNRTASHTTTRIRWKPPKERKWTTHIDEHALLPTQFTGGRDYVARWKAPFLSGSAEGEASAHADSADEPFISGDAEDVFGEGFEAESETISDLDFLRQSVDGKDK</sequence>
<name>A0AAD9L7J0_PAPLA</name>
<gene>
    <name evidence="8" type="ORF">DB88DRAFT_483803</name>
</gene>
<keyword evidence="4" id="KW-0496">Mitochondrion</keyword>
<dbReference type="InterPro" id="IPR059242">
    <property type="entry name" value="mS23_dom"/>
</dbReference>
<accession>A0AAD9L7J0</accession>
<keyword evidence="9" id="KW-1185">Reference proteome</keyword>
<keyword evidence="3 8" id="KW-0689">Ribosomal protein</keyword>
<evidence type="ECO:0000256" key="4">
    <source>
        <dbReference type="ARBA" id="ARBA00023128"/>
    </source>
</evidence>
<keyword evidence="5" id="KW-0687">Ribonucleoprotein</keyword>
<dbReference type="GO" id="GO:0005763">
    <property type="term" value="C:mitochondrial small ribosomal subunit"/>
    <property type="evidence" value="ECO:0007669"/>
    <property type="project" value="InterPro"/>
</dbReference>
<reference evidence="8" key="1">
    <citation type="submission" date="2023-02" db="EMBL/GenBank/DDBJ databases">
        <title>Identification and recombinant expression of a fungal hydrolase from Papiliotrema laurentii that hydrolyzes apple cutin and clears colloidal polyester polyurethane.</title>
        <authorList>
            <consortium name="DOE Joint Genome Institute"/>
            <person name="Roman V.A."/>
            <person name="Bojanowski C."/>
            <person name="Crable B.R."/>
            <person name="Wagner D.N."/>
            <person name="Hung C.S."/>
            <person name="Nadeau L.J."/>
            <person name="Schratz L."/>
            <person name="Haridas S."/>
            <person name="Pangilinan J."/>
            <person name="Lipzen A."/>
            <person name="Na H."/>
            <person name="Yan M."/>
            <person name="Ng V."/>
            <person name="Grigoriev I.V."/>
            <person name="Spatafora J.W."/>
            <person name="Barlow D."/>
            <person name="Biffinger J."/>
            <person name="Kelley-Loughnane N."/>
            <person name="Varaljay V.A."/>
            <person name="Crookes-Goodson W.J."/>
        </authorList>
    </citation>
    <scope>NUCLEOTIDE SEQUENCE</scope>
    <source>
        <strain evidence="8">5307AH</strain>
    </source>
</reference>
<evidence type="ECO:0000256" key="5">
    <source>
        <dbReference type="ARBA" id="ARBA00023274"/>
    </source>
</evidence>
<comment type="subcellular location">
    <subcellularLocation>
        <location evidence="1">Mitochondrion</location>
    </subcellularLocation>
</comment>
<evidence type="ECO:0000256" key="2">
    <source>
        <dbReference type="ARBA" id="ARBA00009864"/>
    </source>
</evidence>
<evidence type="ECO:0000313" key="9">
    <source>
        <dbReference type="Proteomes" id="UP001182556"/>
    </source>
</evidence>
<dbReference type="GO" id="GO:0003735">
    <property type="term" value="F:structural constituent of ribosome"/>
    <property type="evidence" value="ECO:0007669"/>
    <property type="project" value="InterPro"/>
</dbReference>
<evidence type="ECO:0000256" key="6">
    <source>
        <dbReference type="ARBA" id="ARBA00035137"/>
    </source>
</evidence>
<evidence type="ECO:0000256" key="3">
    <source>
        <dbReference type="ARBA" id="ARBA00022980"/>
    </source>
</evidence>